<gene>
    <name evidence="2" type="ORF">WA026_000235</name>
</gene>
<organism evidence="2 3">
    <name type="scientific">Henosepilachna vigintioctopunctata</name>
    <dbReference type="NCBI Taxonomy" id="420089"/>
    <lineage>
        <taxon>Eukaryota</taxon>
        <taxon>Metazoa</taxon>
        <taxon>Ecdysozoa</taxon>
        <taxon>Arthropoda</taxon>
        <taxon>Hexapoda</taxon>
        <taxon>Insecta</taxon>
        <taxon>Pterygota</taxon>
        <taxon>Neoptera</taxon>
        <taxon>Endopterygota</taxon>
        <taxon>Coleoptera</taxon>
        <taxon>Polyphaga</taxon>
        <taxon>Cucujiformia</taxon>
        <taxon>Coccinelloidea</taxon>
        <taxon>Coccinellidae</taxon>
        <taxon>Epilachninae</taxon>
        <taxon>Epilachnini</taxon>
        <taxon>Henosepilachna</taxon>
    </lineage>
</organism>
<protein>
    <submittedName>
        <fullName evidence="2">Uncharacterized protein</fullName>
    </submittedName>
</protein>
<evidence type="ECO:0000313" key="3">
    <source>
        <dbReference type="Proteomes" id="UP001431783"/>
    </source>
</evidence>
<keyword evidence="3" id="KW-1185">Reference proteome</keyword>
<feature type="compositionally biased region" description="Acidic residues" evidence="1">
    <location>
        <begin position="307"/>
        <end position="324"/>
    </location>
</feature>
<feature type="compositionally biased region" description="Basic and acidic residues" evidence="1">
    <location>
        <begin position="288"/>
        <end position="299"/>
    </location>
</feature>
<name>A0AAW1UZS9_9CUCU</name>
<comment type="caution">
    <text evidence="2">The sequence shown here is derived from an EMBL/GenBank/DDBJ whole genome shotgun (WGS) entry which is preliminary data.</text>
</comment>
<evidence type="ECO:0000313" key="2">
    <source>
        <dbReference type="EMBL" id="KAK9887935.1"/>
    </source>
</evidence>
<feature type="region of interest" description="Disordered" evidence="1">
    <location>
        <begin position="177"/>
        <end position="196"/>
    </location>
</feature>
<reference evidence="2 3" key="1">
    <citation type="submission" date="2023-03" db="EMBL/GenBank/DDBJ databases">
        <title>Genome insight into feeding habits of ladybird beetles.</title>
        <authorList>
            <person name="Li H.-S."/>
            <person name="Huang Y.-H."/>
            <person name="Pang H."/>
        </authorList>
    </citation>
    <scope>NUCLEOTIDE SEQUENCE [LARGE SCALE GENOMIC DNA]</scope>
    <source>
        <strain evidence="2">SYSU_2023b</strain>
        <tissue evidence="2">Whole body</tissue>
    </source>
</reference>
<dbReference type="EMBL" id="JARQZJ010000121">
    <property type="protein sequence ID" value="KAK9887935.1"/>
    <property type="molecule type" value="Genomic_DNA"/>
</dbReference>
<proteinExistence type="predicted"/>
<accession>A0AAW1UZS9</accession>
<dbReference type="AlphaFoldDB" id="A0AAW1UZS9"/>
<sequence length="459" mass="51550">METRSECNKVRSMIELFENRSRKENAIRLNKPLSKSFSSLSHSEKKYRSNFYGNHDTIYKVEDKLASSTSGIKTYGIYSKETHIKHLQELLQILIALVNLDTGGSETIVAKKKEIVTCIVTRFEELNRKLPSTLSNENFDFTYKTYSSLISPDFQDRKNEDTESIVPVVGSAVGSIERLESSSRNSSNDNDRKSPDIIVENGTILGSVEKLKAIFSSNTTLRKQQVTENYSRKPRVDNGLNTYDSVAKNTVFENYKTEEKVSLTTVVTESTETELADEYEGSLVTDDSSSHKTFDRGSYKNETLQDQTEEFEKEEVEETSDSEDVCLSSKSLNEMSRNRDGMETVSSLKKIFENKDAQNTLDNQKSTEDEVVVPESLVVHVELLDNSEISITLDKDRVDVSHSEVEVLGDAEEALEDTLIELGGGDEEECNVTVLREHPEDDSGDTSSTKSDNDACIIS</sequence>
<dbReference type="Proteomes" id="UP001431783">
    <property type="component" value="Unassembled WGS sequence"/>
</dbReference>
<feature type="region of interest" description="Disordered" evidence="1">
    <location>
        <begin position="278"/>
        <end position="326"/>
    </location>
</feature>
<evidence type="ECO:0000256" key="1">
    <source>
        <dbReference type="SAM" id="MobiDB-lite"/>
    </source>
</evidence>
<feature type="region of interest" description="Disordered" evidence="1">
    <location>
        <begin position="437"/>
        <end position="459"/>
    </location>
</feature>